<dbReference type="EMBL" id="JACCBU010000001">
    <property type="protein sequence ID" value="NYE71014.1"/>
    <property type="molecule type" value="Genomic_DNA"/>
</dbReference>
<evidence type="ECO:0000313" key="2">
    <source>
        <dbReference type="Proteomes" id="UP000569914"/>
    </source>
</evidence>
<protein>
    <submittedName>
        <fullName evidence="1">Uncharacterized protein</fullName>
    </submittedName>
</protein>
<proteinExistence type="predicted"/>
<sequence length="187" mass="20170">MEVTLYSVRQISEERFAGPLWDGGRVEEAVEWLLGSDEPGIRLQARRDLLDQPGAEAPADILAGPKVTALLEDQRSDGSYGQRVNIRRYAGTSRSPEDLIGIDRVDLTPDVGGTLWRTLSLTELAVPPDARIQASAGFLLDATLAARPPRVIDGLARTYGFGPGGALLIATRIGLADDHAPRRSWSG</sequence>
<name>A0A7Y9I770_9ACTN</name>
<dbReference type="AlphaFoldDB" id="A0A7Y9I770"/>
<gene>
    <name evidence="1" type="ORF">BKA15_002343</name>
</gene>
<comment type="caution">
    <text evidence="1">The sequence shown here is derived from an EMBL/GenBank/DDBJ whole genome shotgun (WGS) entry which is preliminary data.</text>
</comment>
<dbReference type="RefSeq" id="WP_218871227.1">
    <property type="nucleotide sequence ID" value="NZ_JACCBU010000001.1"/>
</dbReference>
<evidence type="ECO:0000313" key="1">
    <source>
        <dbReference type="EMBL" id="NYE71014.1"/>
    </source>
</evidence>
<accession>A0A7Y9I770</accession>
<organism evidence="1 2">
    <name type="scientific">Microlunatus parietis</name>
    <dbReference type="NCBI Taxonomy" id="682979"/>
    <lineage>
        <taxon>Bacteria</taxon>
        <taxon>Bacillati</taxon>
        <taxon>Actinomycetota</taxon>
        <taxon>Actinomycetes</taxon>
        <taxon>Propionibacteriales</taxon>
        <taxon>Propionibacteriaceae</taxon>
        <taxon>Microlunatus</taxon>
    </lineage>
</organism>
<dbReference type="Proteomes" id="UP000569914">
    <property type="component" value="Unassembled WGS sequence"/>
</dbReference>
<keyword evidence="2" id="KW-1185">Reference proteome</keyword>
<reference evidence="1 2" key="1">
    <citation type="submission" date="2020-07" db="EMBL/GenBank/DDBJ databases">
        <title>Sequencing the genomes of 1000 actinobacteria strains.</title>
        <authorList>
            <person name="Klenk H.-P."/>
        </authorList>
    </citation>
    <scope>NUCLEOTIDE SEQUENCE [LARGE SCALE GENOMIC DNA]</scope>
    <source>
        <strain evidence="1 2">DSM 22083</strain>
    </source>
</reference>